<dbReference type="SUPFAM" id="SSF53187">
    <property type="entry name" value="Zn-dependent exopeptidases"/>
    <property type="match status" value="1"/>
</dbReference>
<dbReference type="Pfam" id="PF01546">
    <property type="entry name" value="Peptidase_M20"/>
    <property type="match status" value="1"/>
</dbReference>
<proteinExistence type="predicted"/>
<dbReference type="Proteomes" id="UP000323521">
    <property type="component" value="Chromosome"/>
</dbReference>
<dbReference type="Gene3D" id="3.30.70.360">
    <property type="match status" value="1"/>
</dbReference>
<dbReference type="GO" id="GO:0046872">
    <property type="term" value="F:metal ion binding"/>
    <property type="evidence" value="ECO:0007669"/>
    <property type="project" value="UniProtKB-KW"/>
</dbReference>
<dbReference type="GO" id="GO:0006526">
    <property type="term" value="P:L-arginine biosynthetic process"/>
    <property type="evidence" value="ECO:0007669"/>
    <property type="project" value="TreeGrafter"/>
</dbReference>
<dbReference type="Pfam" id="PF07687">
    <property type="entry name" value="M20_dimer"/>
    <property type="match status" value="1"/>
</dbReference>
<dbReference type="SUPFAM" id="SSF55031">
    <property type="entry name" value="Bacterial exopeptidase dimerisation domain"/>
    <property type="match status" value="1"/>
</dbReference>
<name>A0A3G1KTL1_FORW1</name>
<evidence type="ECO:0000313" key="4">
    <source>
        <dbReference type="EMBL" id="ATW25843.1"/>
    </source>
</evidence>
<dbReference type="InterPro" id="IPR036264">
    <property type="entry name" value="Bact_exopeptidase_dim_dom"/>
</dbReference>
<dbReference type="NCBIfam" id="NF009555">
    <property type="entry name" value="PRK13004.1"/>
    <property type="match status" value="1"/>
</dbReference>
<dbReference type="AlphaFoldDB" id="A0A3G1KTL1"/>
<keyword evidence="5" id="KW-1185">Reference proteome</keyword>
<dbReference type="GO" id="GO:0008777">
    <property type="term" value="F:acetylornithine deacetylase activity"/>
    <property type="evidence" value="ECO:0007669"/>
    <property type="project" value="TreeGrafter"/>
</dbReference>
<evidence type="ECO:0000256" key="2">
    <source>
        <dbReference type="ARBA" id="ARBA00022801"/>
    </source>
</evidence>
<accession>A0A3G1KTL1</accession>
<dbReference type="InterPro" id="IPR002933">
    <property type="entry name" value="Peptidase_M20"/>
</dbReference>
<protein>
    <submittedName>
        <fullName evidence="4">Peptidase</fullName>
    </submittedName>
</protein>
<dbReference type="InterPro" id="IPR050072">
    <property type="entry name" value="Peptidase_M20A"/>
</dbReference>
<dbReference type="KEGG" id="fwa:DCMF_14670"/>
<evidence type="ECO:0000256" key="1">
    <source>
        <dbReference type="ARBA" id="ARBA00022723"/>
    </source>
</evidence>
<dbReference type="InterPro" id="IPR017706">
    <property type="entry name" value="Peptidase_M20/DapE_YgeY"/>
</dbReference>
<dbReference type="PANTHER" id="PTHR43808">
    <property type="entry name" value="ACETYLORNITHINE DEACETYLASE"/>
    <property type="match status" value="1"/>
</dbReference>
<dbReference type="EMBL" id="CP017634">
    <property type="protein sequence ID" value="ATW25843.1"/>
    <property type="molecule type" value="Genomic_DNA"/>
</dbReference>
<dbReference type="OrthoDB" id="9792335at2"/>
<dbReference type="Gene3D" id="3.40.630.10">
    <property type="entry name" value="Zn peptidases"/>
    <property type="match status" value="1"/>
</dbReference>
<evidence type="ECO:0000259" key="3">
    <source>
        <dbReference type="Pfam" id="PF07687"/>
    </source>
</evidence>
<feature type="domain" description="Peptidase M20 dimerisation" evidence="3">
    <location>
        <begin position="198"/>
        <end position="301"/>
    </location>
</feature>
<evidence type="ECO:0000313" key="5">
    <source>
        <dbReference type="Proteomes" id="UP000323521"/>
    </source>
</evidence>
<dbReference type="PANTHER" id="PTHR43808:SF31">
    <property type="entry name" value="N-ACETYL-L-CITRULLINE DEACETYLASE"/>
    <property type="match status" value="1"/>
</dbReference>
<dbReference type="InterPro" id="IPR011650">
    <property type="entry name" value="Peptidase_M20_dimer"/>
</dbReference>
<sequence>MYKKQRNGKEVVPVTDLRVFAEKIGDYLEKEQDHLVQFLRDFIAIPSETYNEREAANFFADKMRANGFDEVKQDRIGNVFGRIGSGKTVILYDAHMDTVEAGELSAWRFDPFKGKLENGIVYGRGAVDDKGCLAAFVYAGKALKELGLDQDFTLYVVGAIAEEDVEGSALEDLMESEPQIKPDYVLIGESSEMRITRGHKGRALLQINVPGKAAHASAAHLGENSLIKAIPVIQLLDAWKDLPEDPFLGKGTLEVTKVACKTPSLNTIPGETVIYIDRRTTAGETKEDLLNEVRPLVEKIGATVKIVEVENPSYTGYVKHAEEFFPSWVIPEDHELVQAGARSFKTLFDKDPIIGKWNFSTDGTQTCGRAGIPTIGFGPGNGAFCHSTDDQVPISELVDAAKFYALLPLAITNK</sequence>
<gene>
    <name evidence="4" type="ORF">DCMF_14670</name>
</gene>
<keyword evidence="2" id="KW-0378">Hydrolase</keyword>
<organism evidence="4 5">
    <name type="scientific">Formimonas warabiya</name>
    <dbReference type="NCBI Taxonomy" id="1761012"/>
    <lineage>
        <taxon>Bacteria</taxon>
        <taxon>Bacillati</taxon>
        <taxon>Bacillota</taxon>
        <taxon>Clostridia</taxon>
        <taxon>Eubacteriales</taxon>
        <taxon>Peptococcaceae</taxon>
        <taxon>Candidatus Formimonas</taxon>
    </lineage>
</organism>
<reference evidence="4 5" key="1">
    <citation type="submission" date="2016-10" db="EMBL/GenBank/DDBJ databases">
        <title>Complete Genome Sequence of Peptococcaceae strain DCMF.</title>
        <authorList>
            <person name="Edwards R.J."/>
            <person name="Holland S.I."/>
            <person name="Deshpande N.P."/>
            <person name="Wong Y.K."/>
            <person name="Ertan H."/>
            <person name="Manefield M."/>
            <person name="Russell T.L."/>
            <person name="Lee M.J."/>
        </authorList>
    </citation>
    <scope>NUCLEOTIDE SEQUENCE [LARGE SCALE GENOMIC DNA]</scope>
    <source>
        <strain evidence="4 5">DCMF</strain>
    </source>
</reference>
<dbReference type="NCBIfam" id="TIGR03526">
    <property type="entry name" value="selenium_YgeY"/>
    <property type="match status" value="1"/>
</dbReference>
<keyword evidence="1" id="KW-0479">Metal-binding</keyword>